<dbReference type="InterPro" id="IPR001810">
    <property type="entry name" value="F-box_dom"/>
</dbReference>
<evidence type="ECO:0000313" key="3">
    <source>
        <dbReference type="EMBL" id="KAK9949837.1"/>
    </source>
</evidence>
<feature type="region of interest" description="Disordered" evidence="1">
    <location>
        <begin position="207"/>
        <end position="228"/>
    </location>
</feature>
<dbReference type="AlphaFoldDB" id="A0AAW1YMW1"/>
<keyword evidence="4" id="KW-1185">Reference proteome</keyword>
<sequence length="283" mass="31877">MVELKLQDLPEGCKAHIISLTSPRDACRLCSISRDFKSAAESDAVWNKFLPPDTHTILSQSSEPGLVARSKKELYLTLCDNPVLIGNRKMSFALDKWSGKKCYMISASDLGITWGSTPQYWTWTADPESRFEEVAELLDVCWLEISGKLNTRLLSPSTLYKAYLVFKFAARTYGFVHLPSKVTVSLEGGEATTQTVFLHNEEEINYSEGESDEEGEVNNTEGVSNNDQYQKERSDGWLEIELGDFFCEGGEDGQLNMIFLNTTGRWKSGLIVQGIEVRPKRKY</sequence>
<dbReference type="SUPFAM" id="SSF81383">
    <property type="entry name" value="F-box domain"/>
    <property type="match status" value="1"/>
</dbReference>
<dbReference type="Gene3D" id="1.20.1280.50">
    <property type="match status" value="1"/>
</dbReference>
<proteinExistence type="predicted"/>
<reference evidence="3 4" key="1">
    <citation type="journal article" date="2023" name="G3 (Bethesda)">
        <title>A chromosome-length genome assembly and annotation of blackberry (Rubus argutus, cv. 'Hillquist').</title>
        <authorList>
            <person name="Bruna T."/>
            <person name="Aryal R."/>
            <person name="Dudchenko O."/>
            <person name="Sargent D.J."/>
            <person name="Mead D."/>
            <person name="Buti M."/>
            <person name="Cavallini A."/>
            <person name="Hytonen T."/>
            <person name="Andres J."/>
            <person name="Pham M."/>
            <person name="Weisz D."/>
            <person name="Mascagni F."/>
            <person name="Usai G."/>
            <person name="Natali L."/>
            <person name="Bassil N."/>
            <person name="Fernandez G.E."/>
            <person name="Lomsadze A."/>
            <person name="Armour M."/>
            <person name="Olukolu B."/>
            <person name="Poorten T."/>
            <person name="Britton C."/>
            <person name="Davik J."/>
            <person name="Ashrafi H."/>
            <person name="Aiden E.L."/>
            <person name="Borodovsky M."/>
            <person name="Worthington M."/>
        </authorList>
    </citation>
    <scope>NUCLEOTIDE SEQUENCE [LARGE SCALE GENOMIC DNA]</scope>
    <source>
        <strain evidence="3">PI 553951</strain>
    </source>
</reference>
<dbReference type="InterPro" id="IPR036047">
    <property type="entry name" value="F-box-like_dom_sf"/>
</dbReference>
<dbReference type="PANTHER" id="PTHR32278">
    <property type="entry name" value="F-BOX DOMAIN-CONTAINING PROTEIN"/>
    <property type="match status" value="1"/>
</dbReference>
<protein>
    <recommendedName>
        <fullName evidence="2">F-box domain-containing protein</fullName>
    </recommendedName>
</protein>
<dbReference type="InterPro" id="IPR025886">
    <property type="entry name" value="PP2-like"/>
</dbReference>
<dbReference type="Pfam" id="PF00646">
    <property type="entry name" value="F-box"/>
    <property type="match status" value="1"/>
</dbReference>
<dbReference type="Proteomes" id="UP001457282">
    <property type="component" value="Unassembled WGS sequence"/>
</dbReference>
<dbReference type="CDD" id="cd22162">
    <property type="entry name" value="F-box_AtSKIP3-like"/>
    <property type="match status" value="1"/>
</dbReference>
<evidence type="ECO:0000256" key="1">
    <source>
        <dbReference type="SAM" id="MobiDB-lite"/>
    </source>
</evidence>
<gene>
    <name evidence="3" type="ORF">M0R45_005348</name>
</gene>
<dbReference type="PANTHER" id="PTHR32278:SF111">
    <property type="entry name" value="F-BOX PROTEIN PP2-B12-RELATED"/>
    <property type="match status" value="1"/>
</dbReference>
<dbReference type="EMBL" id="JBEDUW010000001">
    <property type="protein sequence ID" value="KAK9949837.1"/>
    <property type="molecule type" value="Genomic_DNA"/>
</dbReference>
<evidence type="ECO:0000259" key="2">
    <source>
        <dbReference type="PROSITE" id="PS50181"/>
    </source>
</evidence>
<accession>A0AAW1YMW1</accession>
<feature type="domain" description="F-box" evidence="2">
    <location>
        <begin position="3"/>
        <end position="49"/>
    </location>
</feature>
<feature type="compositionally biased region" description="Polar residues" evidence="1">
    <location>
        <begin position="217"/>
        <end position="228"/>
    </location>
</feature>
<name>A0AAW1YMW1_RUBAR</name>
<organism evidence="3 4">
    <name type="scientific">Rubus argutus</name>
    <name type="common">Southern blackberry</name>
    <dbReference type="NCBI Taxonomy" id="59490"/>
    <lineage>
        <taxon>Eukaryota</taxon>
        <taxon>Viridiplantae</taxon>
        <taxon>Streptophyta</taxon>
        <taxon>Embryophyta</taxon>
        <taxon>Tracheophyta</taxon>
        <taxon>Spermatophyta</taxon>
        <taxon>Magnoliopsida</taxon>
        <taxon>eudicotyledons</taxon>
        <taxon>Gunneridae</taxon>
        <taxon>Pentapetalae</taxon>
        <taxon>rosids</taxon>
        <taxon>fabids</taxon>
        <taxon>Rosales</taxon>
        <taxon>Rosaceae</taxon>
        <taxon>Rosoideae</taxon>
        <taxon>Rosoideae incertae sedis</taxon>
        <taxon>Rubus</taxon>
    </lineage>
</organism>
<dbReference type="Pfam" id="PF14299">
    <property type="entry name" value="PP2"/>
    <property type="match status" value="1"/>
</dbReference>
<dbReference type="PROSITE" id="PS50181">
    <property type="entry name" value="FBOX"/>
    <property type="match status" value="1"/>
</dbReference>
<comment type="caution">
    <text evidence="3">The sequence shown here is derived from an EMBL/GenBank/DDBJ whole genome shotgun (WGS) entry which is preliminary data.</text>
</comment>
<feature type="compositionally biased region" description="Acidic residues" evidence="1">
    <location>
        <begin position="207"/>
        <end position="216"/>
    </location>
</feature>
<evidence type="ECO:0000313" key="4">
    <source>
        <dbReference type="Proteomes" id="UP001457282"/>
    </source>
</evidence>